<name>A0A2S6N284_9HYPH</name>
<dbReference type="EMBL" id="NHSJ01000104">
    <property type="protein sequence ID" value="PPQ28741.1"/>
    <property type="molecule type" value="Genomic_DNA"/>
</dbReference>
<gene>
    <name evidence="1" type="ORF">CCR94_17145</name>
</gene>
<comment type="caution">
    <text evidence="1">The sequence shown here is derived from an EMBL/GenBank/DDBJ whole genome shotgun (WGS) entry which is preliminary data.</text>
</comment>
<sequence>MEFSLIAPILIGLLGASVDIGTEIRIKYKLTSSLANAADYALIHATQASSQGAAALAATTAALAASSYAANWADTRVEVNNGATATVTGGVAAASGTASNAESTYCPTGSGATFAWGSATTSTCSNSAAPGKYIVITASKSFTPLILPTSLTGTQIGTTMVAQLQ</sequence>
<dbReference type="Proteomes" id="UP000239089">
    <property type="component" value="Unassembled WGS sequence"/>
</dbReference>
<keyword evidence="2" id="KW-1185">Reference proteome</keyword>
<reference evidence="1 2" key="1">
    <citation type="journal article" date="2018" name="Arch. Microbiol.">
        <title>New insights into the metabolic potential of the phototrophic purple bacterium Rhodopila globiformis DSM 161(T) from its draft genome sequence and evidence for a vanadium-dependent nitrogenase.</title>
        <authorList>
            <person name="Imhoff J.F."/>
            <person name="Rahn T."/>
            <person name="Kunzel S."/>
            <person name="Neulinger S.C."/>
        </authorList>
    </citation>
    <scope>NUCLEOTIDE SEQUENCE [LARGE SCALE GENOMIC DNA]</scope>
    <source>
        <strain evidence="1 2">DSM 16996</strain>
    </source>
</reference>
<protein>
    <submittedName>
        <fullName evidence="1">Uncharacterized protein</fullName>
    </submittedName>
</protein>
<organism evidence="1 2">
    <name type="scientific">Rhodoblastus sphagnicola</name>
    <dbReference type="NCBI Taxonomy" id="333368"/>
    <lineage>
        <taxon>Bacteria</taxon>
        <taxon>Pseudomonadati</taxon>
        <taxon>Pseudomonadota</taxon>
        <taxon>Alphaproteobacteria</taxon>
        <taxon>Hyphomicrobiales</taxon>
        <taxon>Rhodoblastaceae</taxon>
        <taxon>Rhodoblastus</taxon>
    </lineage>
</organism>
<accession>A0A2S6N284</accession>
<evidence type="ECO:0000313" key="2">
    <source>
        <dbReference type="Proteomes" id="UP000239089"/>
    </source>
</evidence>
<proteinExistence type="predicted"/>
<evidence type="ECO:0000313" key="1">
    <source>
        <dbReference type="EMBL" id="PPQ28741.1"/>
    </source>
</evidence>
<dbReference type="AlphaFoldDB" id="A0A2S6N284"/>